<comment type="subcellular location">
    <subcellularLocation>
        <location evidence="1">Cell membrane</location>
        <topology evidence="1">Multi-pass membrane protein</topology>
    </subcellularLocation>
</comment>
<dbReference type="SUPFAM" id="SSF52540">
    <property type="entry name" value="P-loop containing nucleoside triphosphate hydrolases"/>
    <property type="match status" value="1"/>
</dbReference>
<dbReference type="GO" id="GO:0005524">
    <property type="term" value="F:ATP binding"/>
    <property type="evidence" value="ECO:0007669"/>
    <property type="project" value="UniProtKB-KW"/>
</dbReference>
<dbReference type="STRING" id="37659.GCA_000703125_01178"/>
<evidence type="ECO:0000256" key="7">
    <source>
        <dbReference type="SAM" id="Phobius"/>
    </source>
</evidence>
<accession>A0A2S6FU11</accession>
<evidence type="ECO:0000256" key="3">
    <source>
        <dbReference type="ARBA" id="ARBA00022741"/>
    </source>
</evidence>
<sequence>MKLLKFNSVKLSITITIMYSMSQVLASYVLSLLVVDSKDALIRNILIILGVYMANALLLYLDQRCKYVANYYLTMDINSKIDRSISKKTYSDFMCKESGEHASLYVNDVPKVLELVFDKYISLISKGTMTVFIVIALFKIHYSMVIIALISLIVMTFVPMLFQSTLSSYIIKVQQERERYLNKTRELMQGFNTFLENTAFSVFLKKSRDASHKYASCVVKVKSFAGLMSGVLTLVNSLTTISALAILSFFVIKGKVSFGSYLAVLGLLPRFGDSVMEFMADKTFYKSGKELYQKKLGYIDELINYNHTYEIPIFMSNNAYNKDSIEKDNEDIIEVSEIQSKDICFNFDGKMVRINQNIYFENGKKYAIFGESGCGKSSLLKAIIGEINDYHGDIMINGKVKEKNLILFYDIAYVNQNTYLFNDTIKDNIQMNLSLSDGEVLEIMKAVKLESLDLNYMITENGKNLSGGQKQRIALARAIARKKNVIIMDEATANLDKVTTSFIENFILDMDSMVIMISHHLSEEIKERLDGVVEII</sequence>
<dbReference type="InterPro" id="IPR003439">
    <property type="entry name" value="ABC_transporter-like_ATP-bd"/>
</dbReference>
<keyword evidence="6 7" id="KW-0472">Membrane</keyword>
<dbReference type="InterPro" id="IPR017871">
    <property type="entry name" value="ABC_transporter-like_CS"/>
</dbReference>
<dbReference type="Gene3D" id="3.40.50.300">
    <property type="entry name" value="P-loop containing nucleotide triphosphate hydrolases"/>
    <property type="match status" value="1"/>
</dbReference>
<dbReference type="CDD" id="cd03228">
    <property type="entry name" value="ABCC_MRP_Like"/>
    <property type="match status" value="1"/>
</dbReference>
<dbReference type="SUPFAM" id="SSF90123">
    <property type="entry name" value="ABC transporter transmembrane region"/>
    <property type="match status" value="1"/>
</dbReference>
<dbReference type="GO" id="GO:0005886">
    <property type="term" value="C:plasma membrane"/>
    <property type="evidence" value="ECO:0007669"/>
    <property type="project" value="UniProtKB-SubCell"/>
</dbReference>
<keyword evidence="4" id="KW-0067">ATP-binding</keyword>
<name>A0A2S6FU11_9CLOT</name>
<dbReference type="InterPro" id="IPR003593">
    <property type="entry name" value="AAA+_ATPase"/>
</dbReference>
<evidence type="ECO:0000256" key="1">
    <source>
        <dbReference type="ARBA" id="ARBA00004651"/>
    </source>
</evidence>
<feature type="transmembrane region" description="Helical" evidence="7">
    <location>
        <begin position="41"/>
        <end position="61"/>
    </location>
</feature>
<feature type="transmembrane region" description="Helical" evidence="7">
    <location>
        <begin position="12"/>
        <end position="35"/>
    </location>
</feature>
<dbReference type="PROSITE" id="PS50893">
    <property type="entry name" value="ABC_TRANSPORTER_2"/>
    <property type="match status" value="1"/>
</dbReference>
<dbReference type="PROSITE" id="PS00211">
    <property type="entry name" value="ABC_TRANSPORTER_1"/>
    <property type="match status" value="1"/>
</dbReference>
<feature type="transmembrane region" description="Helical" evidence="7">
    <location>
        <begin position="144"/>
        <end position="162"/>
    </location>
</feature>
<keyword evidence="2 7" id="KW-0812">Transmembrane</keyword>
<feature type="domain" description="ABC transporter" evidence="8">
    <location>
        <begin position="338"/>
        <end position="535"/>
    </location>
</feature>
<comment type="caution">
    <text evidence="10">The sequence shown here is derived from an EMBL/GenBank/DDBJ whole genome shotgun (WGS) entry which is preliminary data.</text>
</comment>
<dbReference type="SMART" id="SM00382">
    <property type="entry name" value="AAA"/>
    <property type="match status" value="1"/>
</dbReference>
<feature type="domain" description="ABC transmembrane type-1" evidence="9">
    <location>
        <begin position="11"/>
        <end position="279"/>
    </location>
</feature>
<dbReference type="GO" id="GO:0034040">
    <property type="term" value="F:ATPase-coupled lipid transmembrane transporter activity"/>
    <property type="evidence" value="ECO:0007669"/>
    <property type="project" value="TreeGrafter"/>
</dbReference>
<keyword evidence="3" id="KW-0547">Nucleotide-binding</keyword>
<reference evidence="10 11" key="1">
    <citation type="submission" date="2018-02" db="EMBL/GenBank/DDBJ databases">
        <title>Genomic Encyclopedia of Archaeal and Bacterial Type Strains, Phase II (KMG-II): from individual species to whole genera.</title>
        <authorList>
            <person name="Goeker M."/>
        </authorList>
    </citation>
    <scope>NUCLEOTIDE SEQUENCE [LARGE SCALE GENOMIC DNA]</scope>
    <source>
        <strain evidence="10 11">DSM 15099</strain>
    </source>
</reference>
<evidence type="ECO:0000256" key="6">
    <source>
        <dbReference type="ARBA" id="ARBA00023136"/>
    </source>
</evidence>
<evidence type="ECO:0000259" key="9">
    <source>
        <dbReference type="PROSITE" id="PS50929"/>
    </source>
</evidence>
<evidence type="ECO:0000256" key="5">
    <source>
        <dbReference type="ARBA" id="ARBA00022989"/>
    </source>
</evidence>
<dbReference type="PANTHER" id="PTHR24221">
    <property type="entry name" value="ATP-BINDING CASSETTE SUB-FAMILY B"/>
    <property type="match status" value="1"/>
</dbReference>
<evidence type="ECO:0000256" key="2">
    <source>
        <dbReference type="ARBA" id="ARBA00022692"/>
    </source>
</evidence>
<evidence type="ECO:0000259" key="8">
    <source>
        <dbReference type="PROSITE" id="PS50893"/>
    </source>
</evidence>
<organism evidence="10 11">
    <name type="scientific">Clostridium algidicarnis DSM 15099</name>
    <dbReference type="NCBI Taxonomy" id="1121295"/>
    <lineage>
        <taxon>Bacteria</taxon>
        <taxon>Bacillati</taxon>
        <taxon>Bacillota</taxon>
        <taxon>Clostridia</taxon>
        <taxon>Eubacteriales</taxon>
        <taxon>Clostridiaceae</taxon>
        <taxon>Clostridium</taxon>
    </lineage>
</organism>
<dbReference type="Proteomes" id="UP000239863">
    <property type="component" value="Unassembled WGS sequence"/>
</dbReference>
<proteinExistence type="predicted"/>
<dbReference type="Pfam" id="PF00005">
    <property type="entry name" value="ABC_tran"/>
    <property type="match status" value="1"/>
</dbReference>
<dbReference type="OrthoDB" id="95687at2"/>
<keyword evidence="5 7" id="KW-1133">Transmembrane helix</keyword>
<dbReference type="PROSITE" id="PS50929">
    <property type="entry name" value="ABC_TM1F"/>
    <property type="match status" value="1"/>
</dbReference>
<dbReference type="AlphaFoldDB" id="A0A2S6FU11"/>
<dbReference type="GO" id="GO:0016887">
    <property type="term" value="F:ATP hydrolysis activity"/>
    <property type="evidence" value="ECO:0007669"/>
    <property type="project" value="InterPro"/>
</dbReference>
<evidence type="ECO:0000256" key="4">
    <source>
        <dbReference type="ARBA" id="ARBA00022840"/>
    </source>
</evidence>
<gene>
    <name evidence="10" type="ORF">BD821_1343</name>
</gene>
<dbReference type="GO" id="GO:0140359">
    <property type="term" value="F:ABC-type transporter activity"/>
    <property type="evidence" value="ECO:0007669"/>
    <property type="project" value="InterPro"/>
</dbReference>
<protein>
    <submittedName>
        <fullName evidence="10">ABC-type bacteriocin/lantibiotic exporter with double-glycine peptidase domain</fullName>
    </submittedName>
</protein>
<dbReference type="InterPro" id="IPR027417">
    <property type="entry name" value="P-loop_NTPase"/>
</dbReference>
<dbReference type="EMBL" id="PTIS01000034">
    <property type="protein sequence ID" value="PPK43225.1"/>
    <property type="molecule type" value="Genomic_DNA"/>
</dbReference>
<feature type="transmembrane region" description="Helical" evidence="7">
    <location>
        <begin position="230"/>
        <end position="252"/>
    </location>
</feature>
<evidence type="ECO:0000313" key="10">
    <source>
        <dbReference type="EMBL" id="PPK43225.1"/>
    </source>
</evidence>
<dbReference type="InterPro" id="IPR039421">
    <property type="entry name" value="Type_1_exporter"/>
</dbReference>
<dbReference type="RefSeq" id="WP_104410880.1">
    <property type="nucleotide sequence ID" value="NZ_PTIS01000034.1"/>
</dbReference>
<dbReference type="InterPro" id="IPR036640">
    <property type="entry name" value="ABC1_TM_sf"/>
</dbReference>
<evidence type="ECO:0000313" key="11">
    <source>
        <dbReference type="Proteomes" id="UP000239863"/>
    </source>
</evidence>
<dbReference type="Gene3D" id="1.20.1560.10">
    <property type="entry name" value="ABC transporter type 1, transmembrane domain"/>
    <property type="match status" value="1"/>
</dbReference>
<dbReference type="Pfam" id="PF00664">
    <property type="entry name" value="ABC_membrane"/>
    <property type="match status" value="1"/>
</dbReference>
<dbReference type="InterPro" id="IPR011527">
    <property type="entry name" value="ABC1_TM_dom"/>
</dbReference>
<dbReference type="PANTHER" id="PTHR24221:SF654">
    <property type="entry name" value="ATP-BINDING CASSETTE SUB-FAMILY B MEMBER 6"/>
    <property type="match status" value="1"/>
</dbReference>